<keyword evidence="2 4" id="KW-1133">Transmembrane helix</keyword>
<name>A0A4R5PN20_9HYPH</name>
<feature type="transmembrane region" description="Helical" evidence="4">
    <location>
        <begin position="191"/>
        <end position="212"/>
    </location>
</feature>
<feature type="transmembrane region" description="Helical" evidence="4">
    <location>
        <begin position="315"/>
        <end position="336"/>
    </location>
</feature>
<evidence type="ECO:0000313" key="5">
    <source>
        <dbReference type="EMBL" id="TDH38434.1"/>
    </source>
</evidence>
<feature type="transmembrane region" description="Helical" evidence="4">
    <location>
        <begin position="224"/>
        <end position="244"/>
    </location>
</feature>
<evidence type="ECO:0000256" key="2">
    <source>
        <dbReference type="ARBA" id="ARBA00022989"/>
    </source>
</evidence>
<reference evidence="5 6" key="1">
    <citation type="journal article" date="2013" name="Int. J. Syst. Evol. Microbiol.">
        <title>Hoeflea suaedae sp. nov., an endophytic bacterium isolated from the root of the halophyte Suaeda maritima.</title>
        <authorList>
            <person name="Chung E.J."/>
            <person name="Park J.A."/>
            <person name="Pramanik P."/>
            <person name="Bibi F."/>
            <person name="Jeon C.O."/>
            <person name="Chung Y.R."/>
        </authorList>
    </citation>
    <scope>NUCLEOTIDE SEQUENCE [LARGE SCALE GENOMIC DNA]</scope>
    <source>
        <strain evidence="5 6">YC6898</strain>
    </source>
</reference>
<dbReference type="Proteomes" id="UP000295131">
    <property type="component" value="Unassembled WGS sequence"/>
</dbReference>
<sequence>MKASLGPALVGHAFQQTALMAMLPLIADRLGLSQSAVGTVVAFGMAAAALAIPLIGVFGNSDLTRPSLLVMILCSLGLAALLLLPAPPALALLALLVLRLSQGLAAATLLVHAQIGSLARRGEGRAQLARTQSFGGMGRAASAIAVGPLAALHIVLPILPAIAGAMWSLFSERPRRTEAQPRRAGLSRPDFHALILPLTVQASLGVTHVSLAPLLAAQPGTSNLTAASIAGLSLAAANLGLVVAQRYLTAKAGPAALRLAALAGGAALLVVAALPLPAIVVGLSAVIGAASAMLLTCNLFTVLSAAPEHGFSRAAWNATASTAGLALGALAGSAGLHAGPSFSLTLSAALMASVALMLTSTRKTAT</sequence>
<feature type="transmembrane region" description="Helical" evidence="4">
    <location>
        <begin position="70"/>
        <end position="98"/>
    </location>
</feature>
<dbReference type="GO" id="GO:0022857">
    <property type="term" value="F:transmembrane transporter activity"/>
    <property type="evidence" value="ECO:0007669"/>
    <property type="project" value="InterPro"/>
</dbReference>
<dbReference type="InterPro" id="IPR036259">
    <property type="entry name" value="MFS_trans_sf"/>
</dbReference>
<feature type="transmembrane region" description="Helical" evidence="4">
    <location>
        <begin position="143"/>
        <end position="170"/>
    </location>
</feature>
<keyword evidence="1 4" id="KW-0812">Transmembrane</keyword>
<comment type="caution">
    <text evidence="5">The sequence shown here is derived from an EMBL/GenBank/DDBJ whole genome shotgun (WGS) entry which is preliminary data.</text>
</comment>
<keyword evidence="3 4" id="KW-0472">Membrane</keyword>
<organism evidence="5 6">
    <name type="scientific">Pseudohoeflea suaedae</name>
    <dbReference type="NCBI Taxonomy" id="877384"/>
    <lineage>
        <taxon>Bacteria</taxon>
        <taxon>Pseudomonadati</taxon>
        <taxon>Pseudomonadota</taxon>
        <taxon>Alphaproteobacteria</taxon>
        <taxon>Hyphomicrobiales</taxon>
        <taxon>Rhizobiaceae</taxon>
        <taxon>Pseudohoeflea</taxon>
    </lineage>
</organism>
<evidence type="ECO:0000256" key="3">
    <source>
        <dbReference type="ARBA" id="ARBA00023136"/>
    </source>
</evidence>
<dbReference type="InterPro" id="IPR011701">
    <property type="entry name" value="MFS"/>
</dbReference>
<accession>A0A4R5PN20</accession>
<dbReference type="RefSeq" id="WP_133283269.1">
    <property type="nucleotide sequence ID" value="NZ_SMSI01000001.1"/>
</dbReference>
<feature type="transmembrane region" description="Helical" evidence="4">
    <location>
        <begin position="342"/>
        <end position="360"/>
    </location>
</feature>
<feature type="transmembrane region" description="Helical" evidence="4">
    <location>
        <begin position="280"/>
        <end position="303"/>
    </location>
</feature>
<evidence type="ECO:0000256" key="4">
    <source>
        <dbReference type="SAM" id="Phobius"/>
    </source>
</evidence>
<dbReference type="Pfam" id="PF07690">
    <property type="entry name" value="MFS_1"/>
    <property type="match status" value="1"/>
</dbReference>
<dbReference type="AlphaFoldDB" id="A0A4R5PN20"/>
<proteinExistence type="predicted"/>
<keyword evidence="6" id="KW-1185">Reference proteome</keyword>
<dbReference type="Gene3D" id="1.20.1250.20">
    <property type="entry name" value="MFS general substrate transporter like domains"/>
    <property type="match status" value="1"/>
</dbReference>
<evidence type="ECO:0000256" key="1">
    <source>
        <dbReference type="ARBA" id="ARBA00022692"/>
    </source>
</evidence>
<dbReference type="SUPFAM" id="SSF103473">
    <property type="entry name" value="MFS general substrate transporter"/>
    <property type="match status" value="1"/>
</dbReference>
<feature type="transmembrane region" description="Helical" evidence="4">
    <location>
        <begin position="36"/>
        <end position="58"/>
    </location>
</feature>
<dbReference type="OrthoDB" id="8449767at2"/>
<evidence type="ECO:0000313" key="6">
    <source>
        <dbReference type="Proteomes" id="UP000295131"/>
    </source>
</evidence>
<protein>
    <recommendedName>
        <fullName evidence="7">MFS transporter</fullName>
    </recommendedName>
</protein>
<dbReference type="EMBL" id="SMSI01000001">
    <property type="protein sequence ID" value="TDH38434.1"/>
    <property type="molecule type" value="Genomic_DNA"/>
</dbReference>
<feature type="transmembrane region" description="Helical" evidence="4">
    <location>
        <begin position="256"/>
        <end position="274"/>
    </location>
</feature>
<evidence type="ECO:0008006" key="7">
    <source>
        <dbReference type="Google" id="ProtNLM"/>
    </source>
</evidence>
<gene>
    <name evidence="5" type="ORF">E2A64_04795</name>
</gene>